<accession>A0AAW0DCI6</accession>
<keyword evidence="2" id="KW-0378">Hydrolase</keyword>
<protein>
    <submittedName>
        <fullName evidence="2">ATP-dependent DNA helicase</fullName>
    </submittedName>
</protein>
<dbReference type="InterPro" id="IPR046700">
    <property type="entry name" value="DUF6570"/>
</dbReference>
<evidence type="ECO:0000259" key="1">
    <source>
        <dbReference type="Pfam" id="PF20209"/>
    </source>
</evidence>
<proteinExistence type="predicted"/>
<comment type="caution">
    <text evidence="2">The sequence shown here is derived from an EMBL/GenBank/DDBJ whole genome shotgun (WGS) entry which is preliminary data.</text>
</comment>
<keyword evidence="2" id="KW-0547">Nucleotide-binding</keyword>
<reference evidence="2 3" key="1">
    <citation type="journal article" date="2024" name="J Genomics">
        <title>Draft genome sequencing and assembly of Favolaschia claudopus CIRM-BRFM 2984 isolated from oak limbs.</title>
        <authorList>
            <person name="Navarro D."/>
            <person name="Drula E."/>
            <person name="Chaduli D."/>
            <person name="Cazenave R."/>
            <person name="Ahrendt S."/>
            <person name="Wang J."/>
            <person name="Lipzen A."/>
            <person name="Daum C."/>
            <person name="Barry K."/>
            <person name="Grigoriev I.V."/>
            <person name="Favel A."/>
            <person name="Rosso M.N."/>
            <person name="Martin F."/>
        </authorList>
    </citation>
    <scope>NUCLEOTIDE SEQUENCE [LARGE SCALE GENOMIC DNA]</scope>
    <source>
        <strain evidence="2 3">CIRM-BRFM 2984</strain>
    </source>
</reference>
<keyword evidence="2" id="KW-0347">Helicase</keyword>
<keyword evidence="3" id="KW-1185">Reference proteome</keyword>
<dbReference type="AlphaFoldDB" id="A0AAW0DCI6"/>
<evidence type="ECO:0000313" key="2">
    <source>
        <dbReference type="EMBL" id="KAK7049007.1"/>
    </source>
</evidence>
<evidence type="ECO:0000313" key="3">
    <source>
        <dbReference type="Proteomes" id="UP001362999"/>
    </source>
</evidence>
<sequence>MADETAEGIEVDEFDRFFGDGSDMDVDLPKDCALDSKGMSAVNAFNEALESIRYEYCPSCREEGFDINLTHEEICSRCTADTSEPRRWSDGNSANPMPQSEIPSCLKNLTDMEEMLIARTKTVIWTKGRQLCYKDHIINFPQNISEIATKLPRLPQQTDIVIIRREDVDLSHHVDYVVQRKKVRAALQYKIAHDPDYADLGAPDDDALNQLPQNGTVVDRLPVCREGRQADGAPQAAGPKEAANNTVGENDTRAQFVAAFSI</sequence>
<organism evidence="2 3">
    <name type="scientific">Favolaschia claudopus</name>
    <dbReference type="NCBI Taxonomy" id="2862362"/>
    <lineage>
        <taxon>Eukaryota</taxon>
        <taxon>Fungi</taxon>
        <taxon>Dikarya</taxon>
        <taxon>Basidiomycota</taxon>
        <taxon>Agaricomycotina</taxon>
        <taxon>Agaricomycetes</taxon>
        <taxon>Agaricomycetidae</taxon>
        <taxon>Agaricales</taxon>
        <taxon>Marasmiineae</taxon>
        <taxon>Mycenaceae</taxon>
        <taxon>Favolaschia</taxon>
    </lineage>
</organism>
<gene>
    <name evidence="2" type="ORF">R3P38DRAFT_3307628</name>
</gene>
<keyword evidence="2" id="KW-0067">ATP-binding</keyword>
<dbReference type="GO" id="GO:0004386">
    <property type="term" value="F:helicase activity"/>
    <property type="evidence" value="ECO:0007669"/>
    <property type="project" value="UniProtKB-KW"/>
</dbReference>
<feature type="domain" description="DUF6570" evidence="1">
    <location>
        <begin position="94"/>
        <end position="202"/>
    </location>
</feature>
<dbReference type="Proteomes" id="UP001362999">
    <property type="component" value="Unassembled WGS sequence"/>
</dbReference>
<name>A0AAW0DCI6_9AGAR</name>
<dbReference type="EMBL" id="JAWWNJ010000009">
    <property type="protein sequence ID" value="KAK7049007.1"/>
    <property type="molecule type" value="Genomic_DNA"/>
</dbReference>
<dbReference type="Pfam" id="PF20209">
    <property type="entry name" value="DUF6570"/>
    <property type="match status" value="1"/>
</dbReference>